<organism evidence="2">
    <name type="scientific">Mesocestoides corti</name>
    <name type="common">Flatworm</name>
    <dbReference type="NCBI Taxonomy" id="53468"/>
    <lineage>
        <taxon>Eukaryota</taxon>
        <taxon>Metazoa</taxon>
        <taxon>Spiralia</taxon>
        <taxon>Lophotrochozoa</taxon>
        <taxon>Platyhelminthes</taxon>
        <taxon>Cestoda</taxon>
        <taxon>Eucestoda</taxon>
        <taxon>Cyclophyllidea</taxon>
        <taxon>Mesocestoididae</taxon>
        <taxon>Mesocestoides</taxon>
    </lineage>
</organism>
<evidence type="ECO:0000313" key="1">
    <source>
        <dbReference type="WBParaSite" id="MCU_009460-RA"/>
    </source>
</evidence>
<name>A0A5K3FLS2_MESCO</name>
<dbReference type="AlphaFoldDB" id="A0A5K3FLS2"/>
<dbReference type="WBParaSite" id="MCU_009460-RB">
    <property type="protein sequence ID" value="MCU_009460-RB"/>
    <property type="gene ID" value="MCU_009460"/>
</dbReference>
<accession>A0A5K3FLS2</accession>
<protein>
    <submittedName>
        <fullName evidence="1 2">Uncharacterized protein</fullName>
    </submittedName>
</protein>
<dbReference type="WBParaSite" id="MCU_009460-RA">
    <property type="protein sequence ID" value="MCU_009460-RA"/>
    <property type="gene ID" value="MCU_009460"/>
</dbReference>
<evidence type="ECO:0000313" key="2">
    <source>
        <dbReference type="WBParaSite" id="MCU_009460-RB"/>
    </source>
</evidence>
<proteinExistence type="predicted"/>
<sequence length="74" mass="8534">MVSCIRRKLNRHCSNYHNITDVWNHDTETPIIYITCLFVRRESPNSRNGSEALPWKSSVCTKTWNSGALLISPN</sequence>
<reference evidence="1 2" key="1">
    <citation type="submission" date="2019-11" db="UniProtKB">
        <authorList>
            <consortium name="WormBaseParasite"/>
        </authorList>
    </citation>
    <scope>IDENTIFICATION</scope>
</reference>